<evidence type="ECO:0000313" key="3">
    <source>
        <dbReference type="Proteomes" id="UP000030401"/>
    </source>
</evidence>
<proteinExistence type="predicted"/>
<organism evidence="2 3">
    <name type="scientific">Pontibacillus litoralis JSM 072002</name>
    <dbReference type="NCBI Taxonomy" id="1385512"/>
    <lineage>
        <taxon>Bacteria</taxon>
        <taxon>Bacillati</taxon>
        <taxon>Bacillota</taxon>
        <taxon>Bacilli</taxon>
        <taxon>Bacillales</taxon>
        <taxon>Bacillaceae</taxon>
        <taxon>Pontibacillus</taxon>
    </lineage>
</organism>
<sequence length="40" mass="4450">MLSSFGVPGLIITVMAITGLVFLLKRIFKKNNQSVIDQKE</sequence>
<keyword evidence="1" id="KW-1133">Transmembrane helix</keyword>
<evidence type="ECO:0000313" key="2">
    <source>
        <dbReference type="EMBL" id="KGX87395.1"/>
    </source>
</evidence>
<reference evidence="2 3" key="1">
    <citation type="submission" date="2013-08" db="EMBL/GenBank/DDBJ databases">
        <authorList>
            <person name="Huang J."/>
            <person name="Wang G."/>
        </authorList>
    </citation>
    <scope>NUCLEOTIDE SEQUENCE [LARGE SCALE GENOMIC DNA]</scope>
    <source>
        <strain evidence="2 3">JSM 072002</strain>
    </source>
</reference>
<dbReference type="STRING" id="1385512.N784_15590"/>
<gene>
    <name evidence="2" type="ORF">N784_15590</name>
</gene>
<keyword evidence="1" id="KW-0812">Transmembrane</keyword>
<dbReference type="Proteomes" id="UP000030401">
    <property type="component" value="Unassembled WGS sequence"/>
</dbReference>
<accession>A0A0A5G8E7</accession>
<dbReference type="EMBL" id="AVPG01000007">
    <property type="protein sequence ID" value="KGX87395.1"/>
    <property type="molecule type" value="Genomic_DNA"/>
</dbReference>
<dbReference type="AlphaFoldDB" id="A0A0A5G8E7"/>
<protein>
    <submittedName>
        <fullName evidence="2">Uncharacterized protein</fullName>
    </submittedName>
</protein>
<name>A0A0A5G8E7_9BACI</name>
<feature type="transmembrane region" description="Helical" evidence="1">
    <location>
        <begin position="6"/>
        <end position="24"/>
    </location>
</feature>
<keyword evidence="3" id="KW-1185">Reference proteome</keyword>
<comment type="caution">
    <text evidence="2">The sequence shown here is derived from an EMBL/GenBank/DDBJ whole genome shotgun (WGS) entry which is preliminary data.</text>
</comment>
<evidence type="ECO:0000256" key="1">
    <source>
        <dbReference type="SAM" id="Phobius"/>
    </source>
</evidence>
<keyword evidence="1" id="KW-0472">Membrane</keyword>